<feature type="region of interest" description="Disordered" evidence="4">
    <location>
        <begin position="1"/>
        <end position="80"/>
    </location>
</feature>
<evidence type="ECO:0000256" key="4">
    <source>
        <dbReference type="SAM" id="MobiDB-lite"/>
    </source>
</evidence>
<sequence length="125" mass="14155">MPPRSGPGYGYPDEYQGRPPADLDVESDGDPGESEDSDEEAAALARIRNRSNSRRGSTKRASGEGFQRVSTATAAKRQKGPEPIVDADLWVCCDRCNKWRVLRKDVFDRTVREDERWYCELNFGR</sequence>
<dbReference type="AlphaFoldDB" id="A0A3M7KRZ2"/>
<evidence type="ECO:0000256" key="3">
    <source>
        <dbReference type="ARBA" id="ARBA00022833"/>
    </source>
</evidence>
<dbReference type="InterPro" id="IPR011124">
    <property type="entry name" value="Znf_CW"/>
</dbReference>
<evidence type="ECO:0000256" key="1">
    <source>
        <dbReference type="ARBA" id="ARBA00022723"/>
    </source>
</evidence>
<dbReference type="Proteomes" id="UP000279271">
    <property type="component" value="Unassembled WGS sequence"/>
</dbReference>
<accession>A0A3M7KRZ2</accession>
<evidence type="ECO:0000259" key="5">
    <source>
        <dbReference type="PROSITE" id="PS51050"/>
    </source>
</evidence>
<feature type="compositionally biased region" description="Acidic residues" evidence="4">
    <location>
        <begin position="23"/>
        <end position="41"/>
    </location>
</feature>
<keyword evidence="2" id="KW-0863">Zinc-finger</keyword>
<feature type="domain" description="CW-type" evidence="5">
    <location>
        <begin position="84"/>
        <end position="125"/>
    </location>
</feature>
<evidence type="ECO:0000313" key="7">
    <source>
        <dbReference type="Proteomes" id="UP000279271"/>
    </source>
</evidence>
<evidence type="ECO:0000313" key="6">
    <source>
        <dbReference type="EMBL" id="RMZ53283.1"/>
    </source>
</evidence>
<dbReference type="Pfam" id="PF07496">
    <property type="entry name" value="zf-CW"/>
    <property type="match status" value="1"/>
</dbReference>
<dbReference type="Gene3D" id="3.30.40.100">
    <property type="match status" value="1"/>
</dbReference>
<name>A0A3M7KRZ2_AUXPR</name>
<keyword evidence="3" id="KW-0862">Zinc</keyword>
<organism evidence="6 7">
    <name type="scientific">Auxenochlorella protothecoides</name>
    <name type="common">Green microalga</name>
    <name type="synonym">Chlorella protothecoides</name>
    <dbReference type="NCBI Taxonomy" id="3075"/>
    <lineage>
        <taxon>Eukaryota</taxon>
        <taxon>Viridiplantae</taxon>
        <taxon>Chlorophyta</taxon>
        <taxon>core chlorophytes</taxon>
        <taxon>Trebouxiophyceae</taxon>
        <taxon>Chlorellales</taxon>
        <taxon>Chlorellaceae</taxon>
        <taxon>Auxenochlorella</taxon>
    </lineage>
</organism>
<protein>
    <recommendedName>
        <fullName evidence="5">CW-type domain-containing protein</fullName>
    </recommendedName>
</protein>
<gene>
    <name evidence="6" type="ORF">APUTEX25_005272</name>
</gene>
<evidence type="ECO:0000256" key="2">
    <source>
        <dbReference type="ARBA" id="ARBA00022771"/>
    </source>
</evidence>
<comment type="caution">
    <text evidence="6">The sequence shown here is derived from an EMBL/GenBank/DDBJ whole genome shotgun (WGS) entry which is preliminary data.</text>
</comment>
<keyword evidence="1" id="KW-0479">Metal-binding</keyword>
<proteinExistence type="predicted"/>
<dbReference type="PROSITE" id="PS51050">
    <property type="entry name" value="ZF_CW"/>
    <property type="match status" value="1"/>
</dbReference>
<dbReference type="GO" id="GO:0008270">
    <property type="term" value="F:zinc ion binding"/>
    <property type="evidence" value="ECO:0007669"/>
    <property type="project" value="UniProtKB-KW"/>
</dbReference>
<dbReference type="EMBL" id="QOKY01000199">
    <property type="protein sequence ID" value="RMZ53283.1"/>
    <property type="molecule type" value="Genomic_DNA"/>
</dbReference>
<feature type="compositionally biased region" description="Basic residues" evidence="4">
    <location>
        <begin position="47"/>
        <end position="58"/>
    </location>
</feature>
<reference evidence="7" key="1">
    <citation type="journal article" date="2018" name="Algal Res.">
        <title>Characterization of plant carbon substrate utilization by Auxenochlorella protothecoides.</title>
        <authorList>
            <person name="Vogler B.W."/>
            <person name="Starkenburg S.R."/>
            <person name="Sudasinghe N."/>
            <person name="Schambach J.Y."/>
            <person name="Rollin J.A."/>
            <person name="Pattathil S."/>
            <person name="Barry A.N."/>
        </authorList>
    </citation>
    <scope>NUCLEOTIDE SEQUENCE [LARGE SCALE GENOMIC DNA]</scope>
    <source>
        <strain evidence="7">UTEX 25</strain>
    </source>
</reference>